<accession>A0A1A9ZZ76</accession>
<protein>
    <submittedName>
        <fullName evidence="2">Uncharacterized protein</fullName>
    </submittedName>
</protein>
<evidence type="ECO:0000256" key="1">
    <source>
        <dbReference type="SAM" id="MobiDB-lite"/>
    </source>
</evidence>
<keyword evidence="3" id="KW-1185">Reference proteome</keyword>
<dbReference type="VEuPathDB" id="VectorBase:GPAI029492"/>
<reference evidence="2" key="2">
    <citation type="submission" date="2020-05" db="UniProtKB">
        <authorList>
            <consortium name="EnsemblMetazoa"/>
        </authorList>
    </citation>
    <scope>IDENTIFICATION</scope>
    <source>
        <strain evidence="2">IAEA</strain>
    </source>
</reference>
<organism evidence="2 3">
    <name type="scientific">Glossina pallidipes</name>
    <name type="common">Tsetse fly</name>
    <dbReference type="NCBI Taxonomy" id="7398"/>
    <lineage>
        <taxon>Eukaryota</taxon>
        <taxon>Metazoa</taxon>
        <taxon>Ecdysozoa</taxon>
        <taxon>Arthropoda</taxon>
        <taxon>Hexapoda</taxon>
        <taxon>Insecta</taxon>
        <taxon>Pterygota</taxon>
        <taxon>Neoptera</taxon>
        <taxon>Endopterygota</taxon>
        <taxon>Diptera</taxon>
        <taxon>Brachycera</taxon>
        <taxon>Muscomorpha</taxon>
        <taxon>Hippoboscoidea</taxon>
        <taxon>Glossinidae</taxon>
        <taxon>Glossina</taxon>
    </lineage>
</organism>
<dbReference type="EnsemblMetazoa" id="GPAI029492-RA">
    <property type="protein sequence ID" value="GPAI029492-PA"/>
    <property type="gene ID" value="GPAI029492"/>
</dbReference>
<dbReference type="Proteomes" id="UP000092445">
    <property type="component" value="Unassembled WGS sequence"/>
</dbReference>
<name>A0A1A9ZZ76_GLOPL</name>
<feature type="region of interest" description="Disordered" evidence="1">
    <location>
        <begin position="1"/>
        <end position="29"/>
    </location>
</feature>
<reference evidence="3" key="1">
    <citation type="submission" date="2014-03" db="EMBL/GenBank/DDBJ databases">
        <authorList>
            <person name="Aksoy S."/>
            <person name="Warren W."/>
            <person name="Wilson R.K."/>
        </authorList>
    </citation>
    <scope>NUCLEOTIDE SEQUENCE [LARGE SCALE GENOMIC DNA]</scope>
    <source>
        <strain evidence="3">IAEA</strain>
    </source>
</reference>
<evidence type="ECO:0000313" key="3">
    <source>
        <dbReference type="Proteomes" id="UP000092445"/>
    </source>
</evidence>
<dbReference type="AlphaFoldDB" id="A0A1A9ZZ76"/>
<feature type="compositionally biased region" description="Basic and acidic residues" evidence="1">
    <location>
        <begin position="7"/>
        <end position="29"/>
    </location>
</feature>
<evidence type="ECO:0000313" key="2">
    <source>
        <dbReference type="EnsemblMetazoa" id="GPAI029492-PA"/>
    </source>
</evidence>
<sequence length="240" mass="27979">MRTKASKGHDETNWSVGGREKARRMERDKRKEKKICSHFFLKQIFNILPYASPLAEITLNGGKSWVKLEALGNVLKFLVNLSDLFRNLFVECLILISLNFFTSIHFKYLHFQNESTRAFPIKIIIHKLLKLLKPLQIWAHARAYNLSGDRYTLTRGQPSSEHIEVSLEHVVPFEFLLYPFVYYMNACWSPTKDYKGLCLRKCTFINILGIASYSGSDLPSQSNHPQRCRFILSFSRKKKK</sequence>
<proteinExistence type="predicted"/>